<dbReference type="Gene3D" id="2.120.10.80">
    <property type="entry name" value="Kelch-type beta propeller"/>
    <property type="match status" value="1"/>
</dbReference>
<gene>
    <name evidence="1" type="ORF">CR8_064</name>
</gene>
<dbReference type="KEGG" id="vg:19686815"/>
<dbReference type="RefSeq" id="YP_009042301.1">
    <property type="nucleotide sequence ID" value="NC_024354.1"/>
</dbReference>
<dbReference type="EMBL" id="KC954774">
    <property type="protein sequence ID" value="AIA64594.1"/>
    <property type="molecule type" value="Genomic_DNA"/>
</dbReference>
<dbReference type="SUPFAM" id="SSF117281">
    <property type="entry name" value="Kelch motif"/>
    <property type="match status" value="1"/>
</dbReference>
<protein>
    <submittedName>
        <fullName evidence="1">Uncharacterized protein</fullName>
    </submittedName>
</protein>
<evidence type="ECO:0000313" key="1">
    <source>
        <dbReference type="EMBL" id="AIA64594.1"/>
    </source>
</evidence>
<accession>A0A060AGU7</accession>
<dbReference type="Proteomes" id="UP000026984">
    <property type="component" value="Segment"/>
</dbReference>
<reference evidence="1 2" key="1">
    <citation type="submission" date="2013-04" db="EMBL/GenBank/DDBJ databases">
        <title>Complete Genome Sequence of Cronobacter sakazakii Bacteriophage CR8.</title>
        <authorList>
            <person name="Kim Y."/>
            <person name="Shin H."/>
            <person name="Ryu S."/>
        </authorList>
    </citation>
    <scope>NUCLEOTIDE SEQUENCE [LARGE SCALE GENOMIC DNA]</scope>
</reference>
<organism evidence="1 2">
    <name type="scientific">Cronobacter phage CR8</name>
    <dbReference type="NCBI Taxonomy" id="1327934"/>
    <lineage>
        <taxon>Viruses</taxon>
        <taxon>Duplodnaviria</taxon>
        <taxon>Heunggongvirae</taxon>
        <taxon>Uroviricota</taxon>
        <taxon>Caudoviricetes</taxon>
        <taxon>Vequintavirinae</taxon>
        <taxon>Certrevirus</taxon>
        <taxon>Certrevirus CR8</taxon>
    </lineage>
</organism>
<evidence type="ECO:0000313" key="2">
    <source>
        <dbReference type="Proteomes" id="UP000026984"/>
    </source>
</evidence>
<sequence>MIELLMAGGKKGVPVDMDDVNADEALVSASAAMMPGQSRGGTLGGSSPTSTAAVAIGYWNGKIYVLKADGLHTFNVSDMAYSGMVPGVAGRTIPLNSASYLHKGVLYFGQGRTKTGVIESLNLETGVYKTYPSLPYDYGAIYVDDDYVYSIANVYKSTGFSSNAIRRCRIDGSAWEDVILSGAFSHGVSGGDATLMGGFVYITGGGSIKNTSEGDGSPYVDVLRVDLTNLQISTVQITSPGFTLYDMPSCVWKGVIYTVQQSSTVLNQFDILTGSKTTASVPTNQFHCPCLRVGDLFFWLSGYSSKTIYQYKLPGGL</sequence>
<keyword evidence="2" id="KW-1185">Reference proteome</keyword>
<dbReference type="InterPro" id="IPR015915">
    <property type="entry name" value="Kelch-typ_b-propeller"/>
</dbReference>
<name>A0A060AGU7_9CAUD</name>
<dbReference type="GeneID" id="19686815"/>
<proteinExistence type="predicted"/>